<name>A0A9D1EM25_9FIRM</name>
<accession>A0A9D1EM25</accession>
<protein>
    <submittedName>
        <fullName evidence="1">Uncharacterized protein</fullName>
    </submittedName>
</protein>
<reference evidence="1" key="1">
    <citation type="submission" date="2020-10" db="EMBL/GenBank/DDBJ databases">
        <authorList>
            <person name="Gilroy R."/>
        </authorList>
    </citation>
    <scope>NUCLEOTIDE SEQUENCE</scope>
    <source>
        <strain evidence="1">CHK157-1446</strain>
    </source>
</reference>
<comment type="caution">
    <text evidence="1">The sequence shown here is derived from an EMBL/GenBank/DDBJ whole genome shotgun (WGS) entry which is preliminary data.</text>
</comment>
<dbReference type="AlphaFoldDB" id="A0A9D1EM25"/>
<organism evidence="1 2">
    <name type="scientific">Candidatus Faeciplasma gallinarum</name>
    <dbReference type="NCBI Taxonomy" id="2840799"/>
    <lineage>
        <taxon>Bacteria</taxon>
        <taxon>Bacillati</taxon>
        <taxon>Bacillota</taxon>
        <taxon>Clostridia</taxon>
        <taxon>Eubacteriales</taxon>
        <taxon>Oscillospiraceae</taxon>
        <taxon>Oscillospiraceae incertae sedis</taxon>
        <taxon>Candidatus Faeciplasma</taxon>
    </lineage>
</organism>
<sequence length="90" mass="10034">MMPNGYDKSFKTQFDEMDCCFDTEFSQSVTVYQAAQYTGAYTVTPSVEGETLKTKNLIMTDDVTVNAIPYYQVENPSSGDTVYIGSEVIL</sequence>
<proteinExistence type="predicted"/>
<evidence type="ECO:0000313" key="1">
    <source>
        <dbReference type="EMBL" id="HIS23948.1"/>
    </source>
</evidence>
<reference evidence="1" key="2">
    <citation type="journal article" date="2021" name="PeerJ">
        <title>Extensive microbial diversity within the chicken gut microbiome revealed by metagenomics and culture.</title>
        <authorList>
            <person name="Gilroy R."/>
            <person name="Ravi A."/>
            <person name="Getino M."/>
            <person name="Pursley I."/>
            <person name="Horton D.L."/>
            <person name="Alikhan N.F."/>
            <person name="Baker D."/>
            <person name="Gharbi K."/>
            <person name="Hall N."/>
            <person name="Watson M."/>
            <person name="Adriaenssens E.M."/>
            <person name="Foster-Nyarko E."/>
            <person name="Jarju S."/>
            <person name="Secka A."/>
            <person name="Antonio M."/>
            <person name="Oren A."/>
            <person name="Chaudhuri R.R."/>
            <person name="La Ragione R."/>
            <person name="Hildebrand F."/>
            <person name="Pallen M.J."/>
        </authorList>
    </citation>
    <scope>NUCLEOTIDE SEQUENCE</scope>
    <source>
        <strain evidence="1">CHK157-1446</strain>
    </source>
</reference>
<dbReference type="Proteomes" id="UP000823982">
    <property type="component" value="Unassembled WGS sequence"/>
</dbReference>
<gene>
    <name evidence="1" type="ORF">IAD01_00870</name>
</gene>
<dbReference type="EMBL" id="DVIR01000006">
    <property type="protein sequence ID" value="HIS23948.1"/>
    <property type="molecule type" value="Genomic_DNA"/>
</dbReference>
<evidence type="ECO:0000313" key="2">
    <source>
        <dbReference type="Proteomes" id="UP000823982"/>
    </source>
</evidence>